<name>A0ABX1S7T2_9PSEU</name>
<evidence type="ECO:0000313" key="3">
    <source>
        <dbReference type="EMBL" id="NMH96947.1"/>
    </source>
</evidence>
<feature type="region of interest" description="Disordered" evidence="2">
    <location>
        <begin position="1"/>
        <end position="53"/>
    </location>
</feature>
<proteinExistence type="predicted"/>
<dbReference type="Pfam" id="PF04962">
    <property type="entry name" value="KduI"/>
    <property type="match status" value="1"/>
</dbReference>
<dbReference type="NCBIfam" id="TIGR04378">
    <property type="entry name" value="myo_inos_iolB"/>
    <property type="match status" value="1"/>
</dbReference>
<dbReference type="SUPFAM" id="SSF51182">
    <property type="entry name" value="RmlC-like cupins"/>
    <property type="match status" value="1"/>
</dbReference>
<evidence type="ECO:0000313" key="4">
    <source>
        <dbReference type="Proteomes" id="UP000820669"/>
    </source>
</evidence>
<protein>
    <submittedName>
        <fullName evidence="3">5-deoxy-glucuronate isomerase</fullName>
        <ecNumber evidence="3">5.3.1.30</ecNumber>
    </submittedName>
</protein>
<dbReference type="InterPro" id="IPR021120">
    <property type="entry name" value="KduI/IolB_isomerase"/>
</dbReference>
<dbReference type="EMBL" id="JAAXLA010000008">
    <property type="protein sequence ID" value="NMH96947.1"/>
    <property type="molecule type" value="Genomic_DNA"/>
</dbReference>
<sequence>MGQGADAAHRAGAGHRPLAALPAGRRRRGGRRRSGEPAVTGRHSPTRLPPVVRRGETADGTFSLVIAPEQAGWGYSSLRVLELPAGGGVSFGTGEDEMVVLPLSGSCTVICDDERFELAGRRNVFSRVSDFVYVPRDAEVTVSSEAGGRFALPGARATRRLPARYGPAENVQVELRGAGQASRQVNNFCTPEAFEADKLIAVEVLTPAGNWSSFPPHKHDEQRDGEAQLEELYYFEVADGPAGPGVGYQRVYTSGPGREIDICAEVGSGDTVLIPHGWHGPSMAAPGYDLYYLNVMAGPSPERAWLICDDPAHSWVRGTWEGQPVDSRLPLTITEEQQ</sequence>
<reference evidence="3 4" key="1">
    <citation type="submission" date="2020-04" db="EMBL/GenBank/DDBJ databases">
        <authorList>
            <person name="Klaysubun C."/>
            <person name="Duangmal K."/>
            <person name="Lipun K."/>
        </authorList>
    </citation>
    <scope>NUCLEOTIDE SEQUENCE [LARGE SCALE GENOMIC DNA]</scope>
    <source>
        <strain evidence="3 4">K10HN5</strain>
    </source>
</reference>
<dbReference type="EC" id="5.3.1.30" evidence="3"/>
<dbReference type="InterPro" id="IPR011051">
    <property type="entry name" value="RmlC_Cupin_sf"/>
</dbReference>
<dbReference type="InterPro" id="IPR024203">
    <property type="entry name" value="Deoxy-glucuronate_isom_IolB"/>
</dbReference>
<gene>
    <name evidence="3" type="primary">iolB</name>
    <name evidence="3" type="ORF">HF526_06390</name>
</gene>
<dbReference type="Proteomes" id="UP000820669">
    <property type="component" value="Unassembled WGS sequence"/>
</dbReference>
<dbReference type="PANTHER" id="PTHR39193">
    <property type="entry name" value="5-DEOXY-GLUCURONATE ISOMERASE"/>
    <property type="match status" value="1"/>
</dbReference>
<dbReference type="PANTHER" id="PTHR39193:SF1">
    <property type="entry name" value="5-DEOXY-GLUCURONATE ISOMERASE"/>
    <property type="match status" value="1"/>
</dbReference>
<dbReference type="InterPro" id="IPR014710">
    <property type="entry name" value="RmlC-like_jellyroll"/>
</dbReference>
<dbReference type="GO" id="GO:0102482">
    <property type="term" value="F:5-deoxy-D-glucuronate isomerase activity"/>
    <property type="evidence" value="ECO:0007669"/>
    <property type="project" value="UniProtKB-EC"/>
</dbReference>
<evidence type="ECO:0000256" key="1">
    <source>
        <dbReference type="ARBA" id="ARBA00023235"/>
    </source>
</evidence>
<keyword evidence="4" id="KW-1185">Reference proteome</keyword>
<accession>A0ABX1S7T2</accession>
<feature type="compositionally biased region" description="Low complexity" evidence="2">
    <location>
        <begin position="1"/>
        <end position="23"/>
    </location>
</feature>
<keyword evidence="1 3" id="KW-0413">Isomerase</keyword>
<organism evidence="3 4">
    <name type="scientific">Pseudonocardia acidicola</name>
    <dbReference type="NCBI Taxonomy" id="2724939"/>
    <lineage>
        <taxon>Bacteria</taxon>
        <taxon>Bacillati</taxon>
        <taxon>Actinomycetota</taxon>
        <taxon>Actinomycetes</taxon>
        <taxon>Pseudonocardiales</taxon>
        <taxon>Pseudonocardiaceae</taxon>
        <taxon>Pseudonocardia</taxon>
    </lineage>
</organism>
<dbReference type="Gene3D" id="2.60.120.10">
    <property type="entry name" value="Jelly Rolls"/>
    <property type="match status" value="2"/>
</dbReference>
<comment type="caution">
    <text evidence="3">The sequence shown here is derived from an EMBL/GenBank/DDBJ whole genome shotgun (WGS) entry which is preliminary data.</text>
</comment>
<evidence type="ECO:0000256" key="2">
    <source>
        <dbReference type="SAM" id="MobiDB-lite"/>
    </source>
</evidence>